<evidence type="ECO:0000313" key="3">
    <source>
        <dbReference type="Proteomes" id="UP000265618"/>
    </source>
</evidence>
<dbReference type="Proteomes" id="UP000265618">
    <property type="component" value="Unassembled WGS sequence"/>
</dbReference>
<evidence type="ECO:0000256" key="1">
    <source>
        <dbReference type="SAM" id="MobiDB-lite"/>
    </source>
</evidence>
<gene>
    <name evidence="2" type="ORF">KIPB_013505</name>
</gene>
<comment type="caution">
    <text evidence="2">The sequence shown here is derived from an EMBL/GenBank/DDBJ whole genome shotgun (WGS) entry which is preliminary data.</text>
</comment>
<sequence length="71" mass="7792">MATRSKTLGFGDLDSEHEAPSPEALEFFICRRFYDDPDCINFEYDSVAQLCKDKAASQPPDSGGLSADASR</sequence>
<protein>
    <submittedName>
        <fullName evidence="2">Uncharacterized protein</fullName>
    </submittedName>
</protein>
<proteinExistence type="predicted"/>
<name>A0A391NSI3_9EUKA</name>
<evidence type="ECO:0000313" key="2">
    <source>
        <dbReference type="EMBL" id="GCA64187.1"/>
    </source>
</evidence>
<organism evidence="2 3">
    <name type="scientific">Kipferlia bialata</name>
    <dbReference type="NCBI Taxonomy" id="797122"/>
    <lineage>
        <taxon>Eukaryota</taxon>
        <taxon>Metamonada</taxon>
        <taxon>Carpediemonas-like organisms</taxon>
        <taxon>Kipferlia</taxon>
    </lineage>
</organism>
<accession>A0A391NSI3</accession>
<feature type="region of interest" description="Disordered" evidence="1">
    <location>
        <begin position="1"/>
        <end position="20"/>
    </location>
</feature>
<reference evidence="2 3" key="1">
    <citation type="journal article" date="2018" name="PLoS ONE">
        <title>The draft genome of Kipferlia bialata reveals reductive genome evolution in fornicate parasites.</title>
        <authorList>
            <person name="Tanifuji G."/>
            <person name="Takabayashi S."/>
            <person name="Kume K."/>
            <person name="Takagi M."/>
            <person name="Nakayama T."/>
            <person name="Kamikawa R."/>
            <person name="Inagaki Y."/>
            <person name="Hashimoto T."/>
        </authorList>
    </citation>
    <scope>NUCLEOTIDE SEQUENCE [LARGE SCALE GENOMIC DNA]</scope>
    <source>
        <strain evidence="2">NY0173</strain>
    </source>
</reference>
<dbReference type="EMBL" id="BDIP01006455">
    <property type="protein sequence ID" value="GCA64187.1"/>
    <property type="molecule type" value="Genomic_DNA"/>
</dbReference>
<dbReference type="AlphaFoldDB" id="A0A391NSI3"/>
<keyword evidence="3" id="KW-1185">Reference proteome</keyword>